<sequence length="108" mass="12012">MILTMLLFNSWFLLSAAASDRLVFKVESGGAEDEKSKLGPEIDAMEIKDYQDPGPNCRHDPHPKHCHSPPSTNNFGKAEMPTPAAMTTNIATNIYRVRNYIFGSTVWA</sequence>
<feature type="chain" id="PRO_5041976546" evidence="2">
    <location>
        <begin position="18"/>
        <end position="108"/>
    </location>
</feature>
<evidence type="ECO:0000313" key="4">
    <source>
        <dbReference type="Proteomes" id="UP001237642"/>
    </source>
</evidence>
<dbReference type="Proteomes" id="UP001237642">
    <property type="component" value="Unassembled WGS sequence"/>
</dbReference>
<keyword evidence="2" id="KW-0732">Signal</keyword>
<evidence type="ECO:0000313" key="3">
    <source>
        <dbReference type="EMBL" id="KAK1365869.1"/>
    </source>
</evidence>
<accession>A0AAD8MAR7</accession>
<evidence type="ECO:0000256" key="1">
    <source>
        <dbReference type="SAM" id="MobiDB-lite"/>
    </source>
</evidence>
<proteinExistence type="predicted"/>
<organism evidence="3 4">
    <name type="scientific">Heracleum sosnowskyi</name>
    <dbReference type="NCBI Taxonomy" id="360622"/>
    <lineage>
        <taxon>Eukaryota</taxon>
        <taxon>Viridiplantae</taxon>
        <taxon>Streptophyta</taxon>
        <taxon>Embryophyta</taxon>
        <taxon>Tracheophyta</taxon>
        <taxon>Spermatophyta</taxon>
        <taxon>Magnoliopsida</taxon>
        <taxon>eudicotyledons</taxon>
        <taxon>Gunneridae</taxon>
        <taxon>Pentapetalae</taxon>
        <taxon>asterids</taxon>
        <taxon>campanulids</taxon>
        <taxon>Apiales</taxon>
        <taxon>Apiaceae</taxon>
        <taxon>Apioideae</taxon>
        <taxon>apioid superclade</taxon>
        <taxon>Tordylieae</taxon>
        <taxon>Tordyliinae</taxon>
        <taxon>Heracleum</taxon>
    </lineage>
</organism>
<keyword evidence="4" id="KW-1185">Reference proteome</keyword>
<reference evidence="3" key="2">
    <citation type="submission" date="2023-05" db="EMBL/GenBank/DDBJ databases">
        <authorList>
            <person name="Schelkunov M.I."/>
        </authorList>
    </citation>
    <scope>NUCLEOTIDE SEQUENCE</scope>
    <source>
        <strain evidence="3">Hsosn_3</strain>
        <tissue evidence="3">Leaf</tissue>
    </source>
</reference>
<feature type="region of interest" description="Disordered" evidence="1">
    <location>
        <begin position="49"/>
        <end position="80"/>
    </location>
</feature>
<dbReference type="EMBL" id="JAUIZM010000009">
    <property type="protein sequence ID" value="KAK1365869.1"/>
    <property type="molecule type" value="Genomic_DNA"/>
</dbReference>
<reference evidence="3" key="1">
    <citation type="submission" date="2023-02" db="EMBL/GenBank/DDBJ databases">
        <title>Genome of toxic invasive species Heracleum sosnowskyi carries increased number of genes despite the absence of recent whole-genome duplications.</title>
        <authorList>
            <person name="Schelkunov M."/>
            <person name="Shtratnikova V."/>
            <person name="Makarenko M."/>
            <person name="Klepikova A."/>
            <person name="Omelchenko D."/>
            <person name="Novikova G."/>
            <person name="Obukhova E."/>
            <person name="Bogdanov V."/>
            <person name="Penin A."/>
            <person name="Logacheva M."/>
        </authorList>
    </citation>
    <scope>NUCLEOTIDE SEQUENCE</scope>
    <source>
        <strain evidence="3">Hsosn_3</strain>
        <tissue evidence="3">Leaf</tissue>
    </source>
</reference>
<gene>
    <name evidence="3" type="ORF">POM88_041430</name>
</gene>
<protein>
    <submittedName>
        <fullName evidence="3">Uncharacterized protein</fullName>
    </submittedName>
</protein>
<name>A0AAD8MAR7_9APIA</name>
<dbReference type="AlphaFoldDB" id="A0AAD8MAR7"/>
<comment type="caution">
    <text evidence="3">The sequence shown here is derived from an EMBL/GenBank/DDBJ whole genome shotgun (WGS) entry which is preliminary data.</text>
</comment>
<evidence type="ECO:0000256" key="2">
    <source>
        <dbReference type="SAM" id="SignalP"/>
    </source>
</evidence>
<feature type="signal peptide" evidence="2">
    <location>
        <begin position="1"/>
        <end position="17"/>
    </location>
</feature>